<keyword evidence="1" id="KW-0285">Flavoprotein</keyword>
<dbReference type="Proteomes" id="UP000007842">
    <property type="component" value="Plasmid pSCATT"/>
</dbReference>
<accession>G8XF46</accession>
<proteinExistence type="predicted"/>
<dbReference type="RefSeq" id="WP_014151868.1">
    <property type="nucleotide sequence ID" value="NC_016113.1"/>
</dbReference>
<keyword evidence="2" id="KW-0288">FMN</keyword>
<geneLocation type="plasmid" evidence="5 6">
    <name>pSCATT</name>
</geneLocation>
<evidence type="ECO:0000256" key="3">
    <source>
        <dbReference type="ARBA" id="ARBA00023002"/>
    </source>
</evidence>
<dbReference type="AlphaFoldDB" id="F8JMZ1"/>
<dbReference type="InterPro" id="IPR000415">
    <property type="entry name" value="Nitroreductase-like"/>
</dbReference>
<sequence length="221" mass="24531">MDVYEAVASRRAVRRFSAEPVPREALERVLRAARRSPSGGNLQPWHLYVLTGAPLADLRKRTAARVAAGDPGDPREYPMYPPELRSPYRERRFAAARQRYAAMGIPWEDERARHEAVAANWDCFGAPVAAFCYLDRAMGPGQWADTGMYLQTVMLLLRAEGLHSCAQMAWSVYRSTVAEIVSPPSDLILFCGLSIGYEDAAAPQTRTDRAPLGETVTFLDG</sequence>
<name>F8JMZ1_STREN</name>
<dbReference type="PATRIC" id="fig|1003195.11.peg.1375"/>
<reference evidence="6" key="1">
    <citation type="submission" date="2011-12" db="EMBL/GenBank/DDBJ databases">
        <title>Complete genome sequence of Streptomyces cattleya strain DSM 46488.</title>
        <authorList>
            <person name="Ou H.-Y."/>
            <person name="Li P."/>
            <person name="Zhao C."/>
            <person name="O'Hagan D."/>
            <person name="Deng Z."/>
        </authorList>
    </citation>
    <scope>NUCLEOTIDE SEQUENCE [LARGE SCALE GENOMIC DNA]</scope>
    <source>
        <strain evidence="6">ATCC 35852 / DSM 46488 / JCM 4925 / NBRC 14057 / NRRL 8057</strain>
        <plasmid evidence="6">Plasmid pSCATT</plasmid>
    </source>
</reference>
<dbReference type="GO" id="GO:0016491">
    <property type="term" value="F:oxidoreductase activity"/>
    <property type="evidence" value="ECO:0007669"/>
    <property type="project" value="UniProtKB-KW"/>
</dbReference>
<feature type="domain" description="Nitroreductase" evidence="4">
    <location>
        <begin position="7"/>
        <end position="197"/>
    </location>
</feature>
<keyword evidence="3" id="KW-0560">Oxidoreductase</keyword>
<dbReference type="SUPFAM" id="SSF55469">
    <property type="entry name" value="FMN-dependent nitroreductase-like"/>
    <property type="match status" value="1"/>
</dbReference>
<dbReference type="PANTHER" id="PTHR23026">
    <property type="entry name" value="NADPH NITROREDUCTASE"/>
    <property type="match status" value="1"/>
</dbReference>
<dbReference type="KEGG" id="sct:SCAT_p1421"/>
<dbReference type="Gene3D" id="3.40.109.10">
    <property type="entry name" value="NADH Oxidase"/>
    <property type="match status" value="1"/>
</dbReference>
<evidence type="ECO:0000256" key="2">
    <source>
        <dbReference type="ARBA" id="ARBA00022643"/>
    </source>
</evidence>
<dbReference type="OrthoDB" id="9798230at2"/>
<dbReference type="KEGG" id="scy:SCATT_p03040"/>
<evidence type="ECO:0000313" key="6">
    <source>
        <dbReference type="Proteomes" id="UP000007842"/>
    </source>
</evidence>
<organism evidence="5 6">
    <name type="scientific">Streptantibioticus cattleyicolor (strain ATCC 35852 / DSM 46488 / JCM 4925 / NBRC 14057 / NRRL 8057)</name>
    <name type="common">Streptomyces cattleya</name>
    <dbReference type="NCBI Taxonomy" id="1003195"/>
    <lineage>
        <taxon>Bacteria</taxon>
        <taxon>Bacillati</taxon>
        <taxon>Actinomycetota</taxon>
        <taxon>Actinomycetes</taxon>
        <taxon>Kitasatosporales</taxon>
        <taxon>Streptomycetaceae</taxon>
        <taxon>Streptantibioticus</taxon>
    </lineage>
</organism>
<dbReference type="InterPro" id="IPR029479">
    <property type="entry name" value="Nitroreductase"/>
</dbReference>
<gene>
    <name evidence="5" type="ordered locus">SCATT_p03040</name>
</gene>
<evidence type="ECO:0000256" key="1">
    <source>
        <dbReference type="ARBA" id="ARBA00022630"/>
    </source>
</evidence>
<protein>
    <submittedName>
        <fullName evidence="5">Putative nitroreductase</fullName>
    </submittedName>
</protein>
<keyword evidence="5" id="KW-0614">Plasmid</keyword>
<evidence type="ECO:0000313" key="5">
    <source>
        <dbReference type="EMBL" id="AEW98497.1"/>
    </source>
</evidence>
<dbReference type="HOGENOM" id="CLU_070764_9_0_11"/>
<dbReference type="Pfam" id="PF00881">
    <property type="entry name" value="Nitroreductase"/>
    <property type="match status" value="1"/>
</dbReference>
<keyword evidence="6" id="KW-1185">Reference proteome</keyword>
<evidence type="ECO:0000259" key="4">
    <source>
        <dbReference type="Pfam" id="PF00881"/>
    </source>
</evidence>
<accession>F8JMZ1</accession>
<dbReference type="CDD" id="cd02136">
    <property type="entry name" value="PnbA_NfnB-like"/>
    <property type="match status" value="1"/>
</dbReference>
<dbReference type="InterPro" id="IPR050627">
    <property type="entry name" value="Nitroreductase/BluB"/>
</dbReference>
<dbReference type="PANTHER" id="PTHR23026:SF90">
    <property type="entry name" value="IODOTYROSINE DEIODINASE 1"/>
    <property type="match status" value="1"/>
</dbReference>
<dbReference type="EMBL" id="CP003229">
    <property type="protein sequence ID" value="AEW98497.1"/>
    <property type="molecule type" value="Genomic_DNA"/>
</dbReference>